<evidence type="ECO:0000313" key="2">
    <source>
        <dbReference type="WBParaSite" id="ES5_v2.g10162.t1"/>
    </source>
</evidence>
<sequence length="341" mass="36681">MDHHYGASPAQPNSVMSSLLGGHTPAINNSMHGPGSVLQPGSFMGASSFGPGSIFGPSSIMGNNGPNSILARSIDQHGSVLNSHNGPGSIISNYNDRGPASVVNISNIPVNYPDPASVSNNSNMLAVPMTPLNPNDIPNYNSTMVPSNIPTVMPATPMTVLNDVPSPTLQNIVSTVNLGVPLDLKKIALHARNAEYNPKRFAAVIMRIRDPRTTALIFSSGKMVCTGAKSEEASRLAARKYARIVQKLGFKAKFTEFKIQNMVGSCDVKFPIQLEGLCITHSQFSAYEPELFPGLIYRMVKPRVVLLIFVSGKVVITGAKYKKDIDDAFNQIYPILKGFKK</sequence>
<accession>A0AC34EZP1</accession>
<dbReference type="Proteomes" id="UP000887579">
    <property type="component" value="Unplaced"/>
</dbReference>
<organism evidence="1 2">
    <name type="scientific">Panagrolaimus sp. ES5</name>
    <dbReference type="NCBI Taxonomy" id="591445"/>
    <lineage>
        <taxon>Eukaryota</taxon>
        <taxon>Metazoa</taxon>
        <taxon>Ecdysozoa</taxon>
        <taxon>Nematoda</taxon>
        <taxon>Chromadorea</taxon>
        <taxon>Rhabditida</taxon>
        <taxon>Tylenchina</taxon>
        <taxon>Panagrolaimomorpha</taxon>
        <taxon>Panagrolaimoidea</taxon>
        <taxon>Panagrolaimidae</taxon>
        <taxon>Panagrolaimus</taxon>
    </lineage>
</organism>
<proteinExistence type="predicted"/>
<dbReference type="WBParaSite" id="ES5_v2.g10162.t1">
    <property type="protein sequence ID" value="ES5_v2.g10162.t1"/>
    <property type="gene ID" value="ES5_v2.g10162"/>
</dbReference>
<protein>
    <submittedName>
        <fullName evidence="2">TATA-box-binding protein</fullName>
    </submittedName>
</protein>
<name>A0AC34EZP1_9BILA</name>
<reference evidence="2" key="1">
    <citation type="submission" date="2022-11" db="UniProtKB">
        <authorList>
            <consortium name="WormBaseParasite"/>
        </authorList>
    </citation>
    <scope>IDENTIFICATION</scope>
</reference>
<evidence type="ECO:0000313" key="1">
    <source>
        <dbReference type="Proteomes" id="UP000887579"/>
    </source>
</evidence>